<comment type="caution">
    <text evidence="1">The sequence shown here is derived from an EMBL/GenBank/DDBJ whole genome shotgun (WGS) entry which is preliminary data.</text>
</comment>
<evidence type="ECO:0008006" key="3">
    <source>
        <dbReference type="Google" id="ProtNLM"/>
    </source>
</evidence>
<evidence type="ECO:0000313" key="1">
    <source>
        <dbReference type="EMBL" id="KDB50874.1"/>
    </source>
</evidence>
<dbReference type="EMBL" id="AZRA01000108">
    <property type="protein sequence ID" value="KDB50874.1"/>
    <property type="molecule type" value="Genomic_DNA"/>
</dbReference>
<dbReference type="InterPro" id="IPR014508">
    <property type="entry name" value="UCP020555_TPR-like"/>
</dbReference>
<dbReference type="eggNOG" id="COG4259">
    <property type="taxonomic scope" value="Bacteria"/>
</dbReference>
<dbReference type="STRING" id="34103.SAMN05421778_104212"/>
<gene>
    <name evidence="1" type="ORF">X805_35660</name>
</gene>
<dbReference type="Proteomes" id="UP000026714">
    <property type="component" value="Unassembled WGS sequence"/>
</dbReference>
<evidence type="ECO:0000313" key="2">
    <source>
        <dbReference type="Proteomes" id="UP000026714"/>
    </source>
</evidence>
<organism evidence="1 2">
    <name type="scientific">Sphaerotilus natans subsp. natans DSM 6575</name>
    <dbReference type="NCBI Taxonomy" id="1286631"/>
    <lineage>
        <taxon>Bacteria</taxon>
        <taxon>Pseudomonadati</taxon>
        <taxon>Pseudomonadota</taxon>
        <taxon>Betaproteobacteria</taxon>
        <taxon>Burkholderiales</taxon>
        <taxon>Sphaerotilaceae</taxon>
        <taxon>Sphaerotilus</taxon>
    </lineage>
</organism>
<dbReference type="PATRIC" id="fig|1286631.3.peg.3480"/>
<name>A0A059KI19_9BURK</name>
<proteinExistence type="predicted"/>
<dbReference type="AlphaFoldDB" id="A0A059KI19"/>
<reference evidence="1 2" key="1">
    <citation type="journal article" date="2014" name="FEMS Microbiol. Ecol.">
        <title>Sphaerotilus natans encrusted with nanoball-shaped Fe(III) oxide minerals formed by nitrate-reducing mixotrophic Fe(II) oxidation.</title>
        <authorList>
            <person name="Park S."/>
            <person name="Kim D.H."/>
            <person name="Lee J.H."/>
            <person name="Hur H.G."/>
        </authorList>
    </citation>
    <scope>NUCLEOTIDE SEQUENCE [LARGE SCALE GENOMIC DNA]</scope>
    <source>
        <strain evidence="1 2">DSM 6575</strain>
    </source>
</reference>
<protein>
    <recommendedName>
        <fullName evidence="3">Tetratricopeptide repeat protein</fullName>
    </recommendedName>
</protein>
<sequence>MWEKFPRQQYDFLLGDGADLGKQIDTLEGHSRKAREKGAALPPGFRAHLGMLYLNSGSPDRAKALWEEEMAVFPESSAFMKRLLRRLDGPEAGQTVLSGGVR</sequence>
<keyword evidence="2" id="KW-1185">Reference proteome</keyword>
<accession>A0A059KI19</accession>
<dbReference type="Pfam" id="PF16068">
    <property type="entry name" value="DUF4810"/>
    <property type="match status" value="1"/>
</dbReference>